<protein>
    <recommendedName>
        <fullName evidence="4">Endonuclease/exonuclease/phosphatase domain-containing protein</fullName>
    </recommendedName>
</protein>
<feature type="region of interest" description="Disordered" evidence="1">
    <location>
        <begin position="383"/>
        <end position="404"/>
    </location>
</feature>
<sequence length="474" mass="53794">MNMPLISSEGSNSNGFDVLSTTDVSNFKCNVIDEPKNKDNSGESVSENPELLKWLCSWKTKHNITHVALTDLLKKLRTCGHNDLLPNDARTLLNTPRNSMVEVLANNDSFFHYGLKTAIIKQLARTKFVMENDIIMIDLNIDGLPISKSSKSQIWSILGKIYGDKAFTPFVISAYHGHSKPASLQNFLTPFCQEFNILQNTGLIFDKKRYTIKIRSVICDSPARAFVTCTKAHNGFFGCGKCMQEGIYSNHHMLFLESTAPLRTDLNFNNRVQEDHHTGVSPFESIKLGMVSQFPLDYMHLFLPDLLGSDHYPIMVQVNCLVSTSTVFSYKVKLSKAQRDDIELYLFNNANSISQAVRDINPDDPVSQYNTFMNLISASYERFSPSKPPPTKTSRASFTKKGPPPTPWWTPDCTEAVRRRSNALKTYKQSPTWDNYVFYRSVVSQTNKILRRAKRVSWRKFCCSLDCKTPTVDI</sequence>
<reference evidence="2 3" key="1">
    <citation type="submission" date="2015-09" db="EMBL/GenBank/DDBJ databases">
        <title>Trachymyrmex cornetzi WGS genome.</title>
        <authorList>
            <person name="Nygaard S."/>
            <person name="Hu H."/>
            <person name="Boomsma J."/>
            <person name="Zhang G."/>
        </authorList>
    </citation>
    <scope>NUCLEOTIDE SEQUENCE [LARGE SCALE GENOMIC DNA]</scope>
    <source>
        <strain evidence="2">Tcor2-1</strain>
        <tissue evidence="2">Whole body</tissue>
    </source>
</reference>
<organism evidence="2 3">
    <name type="scientific">Trachymyrmex cornetzi</name>
    <dbReference type="NCBI Taxonomy" id="471704"/>
    <lineage>
        <taxon>Eukaryota</taxon>
        <taxon>Metazoa</taxon>
        <taxon>Ecdysozoa</taxon>
        <taxon>Arthropoda</taxon>
        <taxon>Hexapoda</taxon>
        <taxon>Insecta</taxon>
        <taxon>Pterygota</taxon>
        <taxon>Neoptera</taxon>
        <taxon>Endopterygota</taxon>
        <taxon>Hymenoptera</taxon>
        <taxon>Apocrita</taxon>
        <taxon>Aculeata</taxon>
        <taxon>Formicoidea</taxon>
        <taxon>Formicidae</taxon>
        <taxon>Myrmicinae</taxon>
        <taxon>Trachymyrmex</taxon>
    </lineage>
</organism>
<keyword evidence="3" id="KW-1185">Reference proteome</keyword>
<dbReference type="AlphaFoldDB" id="A0A151ITZ2"/>
<evidence type="ECO:0000256" key="1">
    <source>
        <dbReference type="SAM" id="MobiDB-lite"/>
    </source>
</evidence>
<evidence type="ECO:0000313" key="3">
    <source>
        <dbReference type="Proteomes" id="UP000078492"/>
    </source>
</evidence>
<dbReference type="STRING" id="471704.A0A151ITZ2"/>
<evidence type="ECO:0008006" key="4">
    <source>
        <dbReference type="Google" id="ProtNLM"/>
    </source>
</evidence>
<dbReference type="Proteomes" id="UP000078492">
    <property type="component" value="Unassembled WGS sequence"/>
</dbReference>
<proteinExistence type="predicted"/>
<evidence type="ECO:0000313" key="2">
    <source>
        <dbReference type="EMBL" id="KYN10883.1"/>
    </source>
</evidence>
<dbReference type="PANTHER" id="PTHR33053:SF24">
    <property type="entry name" value="TRANSPOSASE DOMAIN-CONTAINING PROTEIN"/>
    <property type="match status" value="1"/>
</dbReference>
<name>A0A151ITZ2_9HYME</name>
<dbReference type="EMBL" id="KQ980975">
    <property type="protein sequence ID" value="KYN10883.1"/>
    <property type="molecule type" value="Genomic_DNA"/>
</dbReference>
<accession>A0A151ITZ2</accession>
<gene>
    <name evidence="2" type="ORF">ALC57_16983</name>
</gene>
<dbReference type="PANTHER" id="PTHR33053">
    <property type="entry name" value="PROTEIN, PUTATIVE-RELATED"/>
    <property type="match status" value="1"/>
</dbReference>